<dbReference type="Gene3D" id="3.30.110.20">
    <property type="entry name" value="Alba-like domain"/>
    <property type="match status" value="1"/>
</dbReference>
<comment type="similarity">
    <text evidence="2">Belongs to the histone-like Alba family.</text>
</comment>
<dbReference type="PANTHER" id="PTHR13516:SF4">
    <property type="entry name" value="FI09323P"/>
    <property type="match status" value="1"/>
</dbReference>
<dbReference type="OrthoDB" id="424402at2759"/>
<gene>
    <name evidence="6" type="ORF">NEZAVI_LOCUS12698</name>
</gene>
<evidence type="ECO:0000256" key="4">
    <source>
        <dbReference type="SAM" id="MobiDB-lite"/>
    </source>
</evidence>
<evidence type="ECO:0000256" key="1">
    <source>
        <dbReference type="ARBA" id="ARBA00004123"/>
    </source>
</evidence>
<dbReference type="SUPFAM" id="SSF82704">
    <property type="entry name" value="AlbA-like"/>
    <property type="match status" value="1"/>
</dbReference>
<evidence type="ECO:0000256" key="3">
    <source>
        <dbReference type="ARBA" id="ARBA00023242"/>
    </source>
</evidence>
<dbReference type="InterPro" id="IPR036882">
    <property type="entry name" value="Alba-like_dom_sf"/>
</dbReference>
<keyword evidence="3" id="KW-0539">Nucleus</keyword>
<dbReference type="GO" id="GO:0000172">
    <property type="term" value="C:ribonuclease MRP complex"/>
    <property type="evidence" value="ECO:0007669"/>
    <property type="project" value="TreeGrafter"/>
</dbReference>
<dbReference type="PANTHER" id="PTHR13516">
    <property type="entry name" value="RIBONUCLEASE P SUBUNIT P25"/>
    <property type="match status" value="1"/>
</dbReference>
<name>A0A9P0HMP8_NEZVI</name>
<accession>A0A9P0HMP8</accession>
<dbReference type="InterPro" id="IPR002775">
    <property type="entry name" value="DNA/RNA-bd_Alba-like"/>
</dbReference>
<proteinExistence type="inferred from homology"/>
<evidence type="ECO:0000313" key="7">
    <source>
        <dbReference type="Proteomes" id="UP001152798"/>
    </source>
</evidence>
<evidence type="ECO:0000256" key="2">
    <source>
        <dbReference type="ARBA" id="ARBA00008018"/>
    </source>
</evidence>
<evidence type="ECO:0000259" key="5">
    <source>
        <dbReference type="Pfam" id="PF01918"/>
    </source>
</evidence>
<dbReference type="InterPro" id="IPR051958">
    <property type="entry name" value="Alba-like_NAB"/>
</dbReference>
<evidence type="ECO:0000313" key="6">
    <source>
        <dbReference type="EMBL" id="CAH1404256.1"/>
    </source>
</evidence>
<dbReference type="GO" id="GO:0001682">
    <property type="term" value="P:tRNA 5'-leader removal"/>
    <property type="evidence" value="ECO:0007669"/>
    <property type="project" value="TreeGrafter"/>
</dbReference>
<feature type="region of interest" description="Disordered" evidence="4">
    <location>
        <begin position="129"/>
        <end position="184"/>
    </location>
</feature>
<reference evidence="6" key="1">
    <citation type="submission" date="2022-01" db="EMBL/GenBank/DDBJ databases">
        <authorList>
            <person name="King R."/>
        </authorList>
    </citation>
    <scope>NUCLEOTIDE SEQUENCE</scope>
</reference>
<dbReference type="AlphaFoldDB" id="A0A9P0HMP8"/>
<dbReference type="EMBL" id="OV725082">
    <property type="protein sequence ID" value="CAH1404256.1"/>
    <property type="molecule type" value="Genomic_DNA"/>
</dbReference>
<sequence length="184" mass="21040">MENYTKGKNVEEPLDKDKLPIPNLPKDFLWMQVQGGSKMRNLLELALKEYDSGKDVLWTGSGAAIGKVISCAEILKRKFKDVHQFNKIQYRRCEEYWDPKLEGLDQLVVNRDVPMIHILLSHEAINADLPGYQEPNKENKPRGNGRPNRPKKHMKPNISPQVEKAGLGFNKGKPKKNIPKQDDS</sequence>
<keyword evidence="7" id="KW-1185">Reference proteome</keyword>
<feature type="domain" description="DNA/RNA-binding protein Alba-like" evidence="5">
    <location>
        <begin position="30"/>
        <end position="90"/>
    </location>
</feature>
<dbReference type="Pfam" id="PF01918">
    <property type="entry name" value="Alba"/>
    <property type="match status" value="1"/>
</dbReference>
<dbReference type="GO" id="GO:0005634">
    <property type="term" value="C:nucleus"/>
    <property type="evidence" value="ECO:0007669"/>
    <property type="project" value="UniProtKB-SubCell"/>
</dbReference>
<dbReference type="GO" id="GO:0003723">
    <property type="term" value="F:RNA binding"/>
    <property type="evidence" value="ECO:0007669"/>
    <property type="project" value="TreeGrafter"/>
</dbReference>
<dbReference type="Proteomes" id="UP001152798">
    <property type="component" value="Chromosome 6"/>
</dbReference>
<protein>
    <recommendedName>
        <fullName evidence="5">DNA/RNA-binding protein Alba-like domain-containing protein</fullName>
    </recommendedName>
</protein>
<organism evidence="6 7">
    <name type="scientific">Nezara viridula</name>
    <name type="common">Southern green stink bug</name>
    <name type="synonym">Cimex viridulus</name>
    <dbReference type="NCBI Taxonomy" id="85310"/>
    <lineage>
        <taxon>Eukaryota</taxon>
        <taxon>Metazoa</taxon>
        <taxon>Ecdysozoa</taxon>
        <taxon>Arthropoda</taxon>
        <taxon>Hexapoda</taxon>
        <taxon>Insecta</taxon>
        <taxon>Pterygota</taxon>
        <taxon>Neoptera</taxon>
        <taxon>Paraneoptera</taxon>
        <taxon>Hemiptera</taxon>
        <taxon>Heteroptera</taxon>
        <taxon>Panheteroptera</taxon>
        <taxon>Pentatomomorpha</taxon>
        <taxon>Pentatomoidea</taxon>
        <taxon>Pentatomidae</taxon>
        <taxon>Pentatominae</taxon>
        <taxon>Nezara</taxon>
    </lineage>
</organism>
<comment type="subcellular location">
    <subcellularLocation>
        <location evidence="1">Nucleus</location>
    </subcellularLocation>
</comment>